<dbReference type="SUPFAM" id="SSF103473">
    <property type="entry name" value="MFS general substrate transporter"/>
    <property type="match status" value="1"/>
</dbReference>
<dbReference type="PANTHER" id="PTHR23501:SF191">
    <property type="entry name" value="VACUOLAR BASIC AMINO ACID TRANSPORTER 4"/>
    <property type="match status" value="1"/>
</dbReference>
<dbReference type="Pfam" id="PF07690">
    <property type="entry name" value="MFS_1"/>
    <property type="match status" value="1"/>
</dbReference>
<organism evidence="8 9">
    <name type="scientific">Frondihabitans cladoniiphilus</name>
    <dbReference type="NCBI Taxonomy" id="715785"/>
    <lineage>
        <taxon>Bacteria</taxon>
        <taxon>Bacillati</taxon>
        <taxon>Actinomycetota</taxon>
        <taxon>Actinomycetes</taxon>
        <taxon>Micrococcales</taxon>
        <taxon>Microbacteriaceae</taxon>
        <taxon>Frondihabitans</taxon>
    </lineage>
</organism>
<feature type="transmembrane region" description="Helical" evidence="6">
    <location>
        <begin position="394"/>
        <end position="413"/>
    </location>
</feature>
<dbReference type="Gene3D" id="1.20.1720.10">
    <property type="entry name" value="Multidrug resistance protein D"/>
    <property type="match status" value="1"/>
</dbReference>
<dbReference type="Gene3D" id="1.20.1250.20">
    <property type="entry name" value="MFS general substrate transporter like domains"/>
    <property type="match status" value="1"/>
</dbReference>
<dbReference type="PANTHER" id="PTHR23501">
    <property type="entry name" value="MAJOR FACILITATOR SUPERFAMILY"/>
    <property type="match status" value="1"/>
</dbReference>
<feature type="domain" description="Major facilitator superfamily (MFS) profile" evidence="7">
    <location>
        <begin position="49"/>
        <end position="485"/>
    </location>
</feature>
<gene>
    <name evidence="8" type="ORF">GCM10025780_01810</name>
</gene>
<comment type="subcellular location">
    <subcellularLocation>
        <location evidence="1">Cell inner membrane</location>
        <topology evidence="1">Multi-pass membrane protein</topology>
    </subcellularLocation>
</comment>
<feature type="transmembrane region" description="Helical" evidence="6">
    <location>
        <begin position="144"/>
        <end position="161"/>
    </location>
</feature>
<protein>
    <submittedName>
        <fullName evidence="8">MFS transporter</fullName>
    </submittedName>
</protein>
<evidence type="ECO:0000256" key="4">
    <source>
        <dbReference type="ARBA" id="ARBA00022989"/>
    </source>
</evidence>
<sequence>MTAGPETAAQGAASSAAHAAASSAAQAAASGPGEPPTPVEKAKPFGWRFVSPLLLGSSLNPINSSMIATGLVGIGVDFHKGPGTTASLISVLYLCSAVMQPTMGKLAQIFGARRIFVTGIVILLVAGLVGTLAPAFGFLLVSRALIGVGTSAAYPTAMALVRKRADSLGMGVPSRVLGNFSIASQVTTVIGLPLGGVLAGAFGWRAIFFVNVPLALVTLVFTLVGVAKDAPAATERHGSLFSTIDVPGILLFAGTIVGLLLFLSSLASPTWWLLASAVVLGAALIAWERRSRTPLIDVRMLARNQALFRTYLRQALVSLGIYIALYGTSQWMEGAAHYTASQVGLILLPLSGISIVVARFVSSRGWIRRPLLLTGVALVLTGVVIALTNHSSSILVLIGMSLLFGFANGFSGFANQATLYLQTPASDVAVASGLYRTFAYFGAIFSSSLIGIAFGSQATDAGFHVIAVVIGVIGVAVLLMTLLDRAIPARAAA</sequence>
<evidence type="ECO:0000256" key="5">
    <source>
        <dbReference type="ARBA" id="ARBA00023136"/>
    </source>
</evidence>
<evidence type="ECO:0000256" key="6">
    <source>
        <dbReference type="SAM" id="Phobius"/>
    </source>
</evidence>
<feature type="transmembrane region" description="Helical" evidence="6">
    <location>
        <begin position="115"/>
        <end position="138"/>
    </location>
</feature>
<evidence type="ECO:0000256" key="2">
    <source>
        <dbReference type="ARBA" id="ARBA00022448"/>
    </source>
</evidence>
<feature type="transmembrane region" description="Helical" evidence="6">
    <location>
        <begin position="461"/>
        <end position="483"/>
    </location>
</feature>
<dbReference type="RefSeq" id="WP_345372126.1">
    <property type="nucleotide sequence ID" value="NZ_BAABLM010000001.1"/>
</dbReference>
<feature type="transmembrane region" description="Helical" evidence="6">
    <location>
        <begin position="208"/>
        <end position="227"/>
    </location>
</feature>
<keyword evidence="5 6" id="KW-0472">Membrane</keyword>
<keyword evidence="3 6" id="KW-0812">Transmembrane</keyword>
<feature type="transmembrane region" description="Helical" evidence="6">
    <location>
        <begin position="339"/>
        <end position="358"/>
    </location>
</feature>
<dbReference type="PROSITE" id="PS50850">
    <property type="entry name" value="MFS"/>
    <property type="match status" value="1"/>
</dbReference>
<feature type="transmembrane region" description="Helical" evidence="6">
    <location>
        <begin position="370"/>
        <end position="388"/>
    </location>
</feature>
<keyword evidence="4 6" id="KW-1133">Transmembrane helix</keyword>
<reference evidence="9" key="1">
    <citation type="journal article" date="2019" name="Int. J. Syst. Evol. Microbiol.">
        <title>The Global Catalogue of Microorganisms (GCM) 10K type strain sequencing project: providing services to taxonomists for standard genome sequencing and annotation.</title>
        <authorList>
            <consortium name="The Broad Institute Genomics Platform"/>
            <consortium name="The Broad Institute Genome Sequencing Center for Infectious Disease"/>
            <person name="Wu L."/>
            <person name="Ma J."/>
        </authorList>
    </citation>
    <scope>NUCLEOTIDE SEQUENCE [LARGE SCALE GENOMIC DNA]</scope>
    <source>
        <strain evidence="9">JCM 18956</strain>
    </source>
</reference>
<proteinExistence type="predicted"/>
<name>A0ABP8VJY9_9MICO</name>
<feature type="transmembrane region" description="Helical" evidence="6">
    <location>
        <begin position="269"/>
        <end position="287"/>
    </location>
</feature>
<dbReference type="EMBL" id="BAABLM010000001">
    <property type="protein sequence ID" value="GAA4664515.1"/>
    <property type="molecule type" value="Genomic_DNA"/>
</dbReference>
<evidence type="ECO:0000256" key="1">
    <source>
        <dbReference type="ARBA" id="ARBA00004429"/>
    </source>
</evidence>
<evidence type="ECO:0000259" key="7">
    <source>
        <dbReference type="PROSITE" id="PS50850"/>
    </source>
</evidence>
<feature type="transmembrane region" description="Helical" evidence="6">
    <location>
        <begin position="239"/>
        <end position="263"/>
    </location>
</feature>
<keyword evidence="2" id="KW-0813">Transport</keyword>
<feature type="transmembrane region" description="Helical" evidence="6">
    <location>
        <begin position="434"/>
        <end position="455"/>
    </location>
</feature>
<evidence type="ECO:0000256" key="3">
    <source>
        <dbReference type="ARBA" id="ARBA00022692"/>
    </source>
</evidence>
<dbReference type="InterPro" id="IPR036259">
    <property type="entry name" value="MFS_trans_sf"/>
</dbReference>
<dbReference type="InterPro" id="IPR011701">
    <property type="entry name" value="MFS"/>
</dbReference>
<feature type="transmembrane region" description="Helical" evidence="6">
    <location>
        <begin position="308"/>
        <end position="327"/>
    </location>
</feature>
<keyword evidence="9" id="KW-1185">Reference proteome</keyword>
<accession>A0ABP8VJY9</accession>
<dbReference type="Proteomes" id="UP001501295">
    <property type="component" value="Unassembled WGS sequence"/>
</dbReference>
<dbReference type="InterPro" id="IPR020846">
    <property type="entry name" value="MFS_dom"/>
</dbReference>
<evidence type="ECO:0000313" key="8">
    <source>
        <dbReference type="EMBL" id="GAA4664515.1"/>
    </source>
</evidence>
<comment type="caution">
    <text evidence="8">The sequence shown here is derived from an EMBL/GenBank/DDBJ whole genome shotgun (WGS) entry which is preliminary data.</text>
</comment>
<evidence type="ECO:0000313" key="9">
    <source>
        <dbReference type="Proteomes" id="UP001501295"/>
    </source>
</evidence>
<feature type="transmembrane region" description="Helical" evidence="6">
    <location>
        <begin position="182"/>
        <end position="202"/>
    </location>
</feature>